<comment type="subcellular location">
    <subcellularLocation>
        <location evidence="1">Membrane</location>
        <topology evidence="1">Multi-pass membrane protein</topology>
    </subcellularLocation>
</comment>
<evidence type="ECO:0000256" key="2">
    <source>
        <dbReference type="ARBA" id="ARBA00022692"/>
    </source>
</evidence>
<dbReference type="EMBL" id="BMAT01004227">
    <property type="protein sequence ID" value="GFR70631.1"/>
    <property type="molecule type" value="Genomic_DNA"/>
</dbReference>
<dbReference type="InterPro" id="IPR050382">
    <property type="entry name" value="MFS_Na/Anion_cotransporter"/>
</dbReference>
<dbReference type="InterPro" id="IPR036259">
    <property type="entry name" value="MFS_trans_sf"/>
</dbReference>
<proteinExistence type="predicted"/>
<accession>A0AAV4FCN1</accession>
<dbReference type="SUPFAM" id="SSF103473">
    <property type="entry name" value="MFS general substrate transporter"/>
    <property type="match status" value="1"/>
</dbReference>
<evidence type="ECO:0000313" key="8">
    <source>
        <dbReference type="Proteomes" id="UP000762676"/>
    </source>
</evidence>
<comment type="caution">
    <text evidence="7">The sequence shown here is derived from an EMBL/GenBank/DDBJ whole genome shotgun (WGS) entry which is preliminary data.</text>
</comment>
<keyword evidence="8" id="KW-1185">Reference proteome</keyword>
<dbReference type="Proteomes" id="UP000762676">
    <property type="component" value="Unassembled WGS sequence"/>
</dbReference>
<evidence type="ECO:0000256" key="1">
    <source>
        <dbReference type="ARBA" id="ARBA00004141"/>
    </source>
</evidence>
<feature type="transmembrane region" description="Helical" evidence="6">
    <location>
        <begin position="69"/>
        <end position="89"/>
    </location>
</feature>
<dbReference type="PANTHER" id="PTHR11662">
    <property type="entry name" value="SOLUTE CARRIER FAMILY 17"/>
    <property type="match status" value="1"/>
</dbReference>
<dbReference type="AlphaFoldDB" id="A0AAV4FCN1"/>
<evidence type="ECO:0000256" key="3">
    <source>
        <dbReference type="ARBA" id="ARBA00022989"/>
    </source>
</evidence>
<protein>
    <submittedName>
        <fullName evidence="7">Sialin</fullName>
    </submittedName>
</protein>
<evidence type="ECO:0000313" key="7">
    <source>
        <dbReference type="EMBL" id="GFR70631.1"/>
    </source>
</evidence>
<evidence type="ECO:0000256" key="4">
    <source>
        <dbReference type="ARBA" id="ARBA00023136"/>
    </source>
</evidence>
<feature type="transmembrane region" description="Helical" evidence="6">
    <location>
        <begin position="43"/>
        <end position="62"/>
    </location>
</feature>
<feature type="transmembrane region" description="Helical" evidence="6">
    <location>
        <begin position="123"/>
        <end position="143"/>
    </location>
</feature>
<feature type="compositionally biased region" description="Basic and acidic residues" evidence="5">
    <location>
        <begin position="167"/>
        <end position="177"/>
    </location>
</feature>
<dbReference type="GO" id="GO:0016020">
    <property type="term" value="C:membrane"/>
    <property type="evidence" value="ECO:0007669"/>
    <property type="project" value="UniProtKB-SubCell"/>
</dbReference>
<feature type="transmembrane region" description="Helical" evidence="6">
    <location>
        <begin position="95"/>
        <end position="111"/>
    </location>
</feature>
<feature type="region of interest" description="Disordered" evidence="5">
    <location>
        <begin position="156"/>
        <end position="178"/>
    </location>
</feature>
<dbReference type="PANTHER" id="PTHR11662:SF399">
    <property type="entry name" value="FI19708P1-RELATED"/>
    <property type="match status" value="1"/>
</dbReference>
<keyword evidence="2 6" id="KW-0812">Transmembrane</keyword>
<reference evidence="7 8" key="1">
    <citation type="journal article" date="2021" name="Elife">
        <title>Chloroplast acquisition without the gene transfer in kleptoplastic sea slugs, Plakobranchus ocellatus.</title>
        <authorList>
            <person name="Maeda T."/>
            <person name="Takahashi S."/>
            <person name="Yoshida T."/>
            <person name="Shimamura S."/>
            <person name="Takaki Y."/>
            <person name="Nagai Y."/>
            <person name="Toyoda A."/>
            <person name="Suzuki Y."/>
            <person name="Arimoto A."/>
            <person name="Ishii H."/>
            <person name="Satoh N."/>
            <person name="Nishiyama T."/>
            <person name="Hasebe M."/>
            <person name="Maruyama T."/>
            <person name="Minagawa J."/>
            <person name="Obokata J."/>
            <person name="Shigenobu S."/>
        </authorList>
    </citation>
    <scope>NUCLEOTIDE SEQUENCE [LARGE SCALE GENOMIC DNA]</scope>
</reference>
<sequence length="229" mass="23844">MCDGDSGVSVVGGSGASNANDSGVSDGGNSGVSVHCDGGVSDGGVNGAGLFVPAALTLAVCFCGRNRTLIVAILTVAVGFTGFTMAGYSVNHLDIAPQYAGFIGPAIVGFLTNGNDTIHQWNIFFYLSAAIFFVGGFVFAVFAEGEPQGLKHTILEEDTQSASTPSESKDEPLEKSLRFPGNYHTLPGNLSTRIGNIQSSPSEFVYDVVETAETRSEHRKTNTPSYSDS</sequence>
<organism evidence="7 8">
    <name type="scientific">Elysia marginata</name>
    <dbReference type="NCBI Taxonomy" id="1093978"/>
    <lineage>
        <taxon>Eukaryota</taxon>
        <taxon>Metazoa</taxon>
        <taxon>Spiralia</taxon>
        <taxon>Lophotrochozoa</taxon>
        <taxon>Mollusca</taxon>
        <taxon>Gastropoda</taxon>
        <taxon>Heterobranchia</taxon>
        <taxon>Euthyneura</taxon>
        <taxon>Panpulmonata</taxon>
        <taxon>Sacoglossa</taxon>
        <taxon>Placobranchoidea</taxon>
        <taxon>Plakobranchidae</taxon>
        <taxon>Elysia</taxon>
    </lineage>
</organism>
<evidence type="ECO:0000256" key="6">
    <source>
        <dbReference type="SAM" id="Phobius"/>
    </source>
</evidence>
<name>A0AAV4FCN1_9GAST</name>
<keyword evidence="4 6" id="KW-0472">Membrane</keyword>
<gene>
    <name evidence="7" type="ORF">ElyMa_002077200</name>
</gene>
<keyword evidence="3 6" id="KW-1133">Transmembrane helix</keyword>
<evidence type="ECO:0000256" key="5">
    <source>
        <dbReference type="SAM" id="MobiDB-lite"/>
    </source>
</evidence>